<dbReference type="GO" id="GO:0003700">
    <property type="term" value="F:DNA-binding transcription factor activity"/>
    <property type="evidence" value="ECO:0007669"/>
    <property type="project" value="TreeGrafter"/>
</dbReference>
<evidence type="ECO:0000256" key="3">
    <source>
        <dbReference type="ARBA" id="ARBA00023163"/>
    </source>
</evidence>
<dbReference type="GO" id="GO:0000976">
    <property type="term" value="F:transcription cis-regulatory region binding"/>
    <property type="evidence" value="ECO:0007669"/>
    <property type="project" value="TreeGrafter"/>
</dbReference>
<dbReference type="PROSITE" id="PS50932">
    <property type="entry name" value="HTH_LACI_2"/>
    <property type="match status" value="1"/>
</dbReference>
<dbReference type="PANTHER" id="PTHR30146">
    <property type="entry name" value="LACI-RELATED TRANSCRIPTIONAL REPRESSOR"/>
    <property type="match status" value="1"/>
</dbReference>
<evidence type="ECO:0000313" key="7">
    <source>
        <dbReference type="EMBL" id="VDG75722.1"/>
    </source>
</evidence>
<evidence type="ECO:0000313" key="5">
    <source>
        <dbReference type="EMBL" id="MDY5153679.1"/>
    </source>
</evidence>
<sequence length="334" mass="36818">MTEHANVTIYDVAKLAGVSASTVSRTFSSPARVSEKTVAKVHEAARTLGYKQTGSVYWEESESPRLLGIVMVEIANPVYRDILKGFQDAAAAKGYSMVVINSPGTPETEKRTLNAVLPFLDGIAFPISYLSLAEIRKFGRAKPVVLINRHATGHTCVVAGVKRGVHEMCEHLQELGHTRLTYLAGPEQSWTNAFRWRALQRECEQRGLYVRQVRGLVAMFEGGEKAARRWRPEHGTAVVAFNDAMAVGFIREIRRRGMAVPQDVSVVGFDNSYLATLADPPLTSLSSGGENIGRKAAESLIWQNNNRRIRERKTFLLPVEFAVRGSTGPAPVVQ</sequence>
<evidence type="ECO:0000313" key="8">
    <source>
        <dbReference type="Proteomes" id="UP000182744"/>
    </source>
</evidence>
<dbReference type="SMART" id="SM00354">
    <property type="entry name" value="HTH_LACI"/>
    <property type="match status" value="1"/>
</dbReference>
<dbReference type="InterPro" id="IPR000843">
    <property type="entry name" value="HTH_LacI"/>
</dbReference>
<keyword evidence="3" id="KW-0804">Transcription</keyword>
<evidence type="ECO:0000313" key="6">
    <source>
        <dbReference type="EMBL" id="SDE21633.1"/>
    </source>
</evidence>
<proteinExistence type="predicted"/>
<dbReference type="EMBL" id="FNAU01000004">
    <property type="protein sequence ID" value="SDE21633.1"/>
    <property type="molecule type" value="Genomic_DNA"/>
</dbReference>
<dbReference type="InterPro" id="IPR010982">
    <property type="entry name" value="Lambda_DNA-bd_dom_sf"/>
</dbReference>
<dbReference type="SUPFAM" id="SSF47413">
    <property type="entry name" value="lambda repressor-like DNA-binding domains"/>
    <property type="match status" value="1"/>
</dbReference>
<evidence type="ECO:0000313" key="9">
    <source>
        <dbReference type="Proteomes" id="UP000269974"/>
    </source>
</evidence>
<dbReference type="Pfam" id="PF00356">
    <property type="entry name" value="LacI"/>
    <property type="match status" value="1"/>
</dbReference>
<dbReference type="SUPFAM" id="SSF53822">
    <property type="entry name" value="Periplasmic binding protein-like I"/>
    <property type="match status" value="1"/>
</dbReference>
<organism evidence="6 8">
    <name type="scientific">Actinobaculum suis</name>
    <dbReference type="NCBI Taxonomy" id="1657"/>
    <lineage>
        <taxon>Bacteria</taxon>
        <taxon>Bacillati</taxon>
        <taxon>Actinomycetota</taxon>
        <taxon>Actinomycetes</taxon>
        <taxon>Actinomycetales</taxon>
        <taxon>Actinomycetaceae</taxon>
        <taxon>Actinobaculum</taxon>
    </lineage>
</organism>
<keyword evidence="2 5" id="KW-0238">DNA-binding</keyword>
<dbReference type="CDD" id="cd06267">
    <property type="entry name" value="PBP1_LacI_sugar_binding-like"/>
    <property type="match status" value="1"/>
</dbReference>
<keyword evidence="1" id="KW-0805">Transcription regulation</keyword>
<keyword evidence="8" id="KW-1185">Reference proteome</keyword>
<dbReference type="CDD" id="cd01392">
    <property type="entry name" value="HTH_LacI"/>
    <property type="match status" value="1"/>
</dbReference>
<name>A0A1G7B3N1_9ACTO</name>
<accession>A0A1G7B3N1</accession>
<evidence type="ECO:0000256" key="2">
    <source>
        <dbReference type="ARBA" id="ARBA00023125"/>
    </source>
</evidence>
<dbReference type="Gene3D" id="1.10.260.40">
    <property type="entry name" value="lambda repressor-like DNA-binding domains"/>
    <property type="match status" value="1"/>
</dbReference>
<reference evidence="5" key="4">
    <citation type="submission" date="2023-10" db="EMBL/GenBank/DDBJ databases">
        <title>Whole Genome based description of the genera Actinobaculum and Actinotignum reveals a complex phylogenetic relationship within the species included in the genus Actinotignum.</title>
        <authorList>
            <person name="Jensen C.S."/>
            <person name="Dargis R."/>
            <person name="Kemp M."/>
            <person name="Christensen J.J."/>
        </authorList>
    </citation>
    <scope>NUCLEOTIDE SEQUENCE</scope>
    <source>
        <strain evidence="5">Actinobaculum_suis_CCUG19206T</strain>
    </source>
</reference>
<dbReference type="RefSeq" id="WP_074661485.1">
    <property type="nucleotide sequence ID" value="NZ_FNAU01000004.1"/>
</dbReference>
<dbReference type="InterPro" id="IPR028082">
    <property type="entry name" value="Peripla_BP_I"/>
</dbReference>
<reference evidence="6" key="2">
    <citation type="submission" date="2016-10" db="EMBL/GenBank/DDBJ databases">
        <authorList>
            <person name="de Groot N.N."/>
        </authorList>
    </citation>
    <scope>NUCLEOTIDE SEQUENCE [LARGE SCALE GENOMIC DNA]</scope>
    <source>
        <strain evidence="6">DSM 20639</strain>
    </source>
</reference>
<gene>
    <name evidence="7" type="primary">degA_2</name>
    <name evidence="7" type="ORF">NCTC10327_00408</name>
    <name evidence="5" type="ORF">R6G71_06430</name>
    <name evidence="6" type="ORF">SAMN05421878_1042</name>
</gene>
<reference evidence="8" key="1">
    <citation type="submission" date="2016-10" db="EMBL/GenBank/DDBJ databases">
        <authorList>
            <person name="Varghese N."/>
        </authorList>
    </citation>
    <scope>NUCLEOTIDE SEQUENCE [LARGE SCALE GENOMIC DNA]</scope>
    <source>
        <strain evidence="8">DSM 20639</strain>
    </source>
</reference>
<protein>
    <submittedName>
        <fullName evidence="7">HTH-type transcriptional regulator DegA</fullName>
    </submittedName>
    <submittedName>
        <fullName evidence="5">LacI family DNA-binding transcriptional regulator</fullName>
    </submittedName>
    <submittedName>
        <fullName evidence="6">LacI family transcriptional regulator</fullName>
    </submittedName>
</protein>
<dbReference type="Proteomes" id="UP000182744">
    <property type="component" value="Unassembled WGS sequence"/>
</dbReference>
<reference evidence="7 9" key="3">
    <citation type="submission" date="2018-11" db="EMBL/GenBank/DDBJ databases">
        <authorList>
            <consortium name="Pathogen Informatics"/>
        </authorList>
    </citation>
    <scope>NUCLEOTIDE SEQUENCE [LARGE SCALE GENOMIC DNA]</scope>
    <source>
        <strain evidence="7 9">NCTC10327</strain>
    </source>
</reference>
<dbReference type="EMBL" id="UYIO01000001">
    <property type="protein sequence ID" value="VDG75722.1"/>
    <property type="molecule type" value="Genomic_DNA"/>
</dbReference>
<dbReference type="InterPro" id="IPR046335">
    <property type="entry name" value="LacI/GalR-like_sensor"/>
</dbReference>
<evidence type="ECO:0000256" key="1">
    <source>
        <dbReference type="ARBA" id="ARBA00023015"/>
    </source>
</evidence>
<dbReference type="EMBL" id="JAWNFU010000003">
    <property type="protein sequence ID" value="MDY5153679.1"/>
    <property type="molecule type" value="Genomic_DNA"/>
</dbReference>
<dbReference type="Pfam" id="PF13377">
    <property type="entry name" value="Peripla_BP_3"/>
    <property type="match status" value="1"/>
</dbReference>
<dbReference type="AlphaFoldDB" id="A0A1G7B3N1"/>
<dbReference type="PANTHER" id="PTHR30146:SF109">
    <property type="entry name" value="HTH-TYPE TRANSCRIPTIONAL REGULATOR GALS"/>
    <property type="match status" value="1"/>
</dbReference>
<dbReference type="Proteomes" id="UP001273799">
    <property type="component" value="Unassembled WGS sequence"/>
</dbReference>
<dbReference type="Proteomes" id="UP000269974">
    <property type="component" value="Unassembled WGS sequence"/>
</dbReference>
<evidence type="ECO:0000259" key="4">
    <source>
        <dbReference type="PROSITE" id="PS50932"/>
    </source>
</evidence>
<dbReference type="Gene3D" id="3.40.50.2300">
    <property type="match status" value="2"/>
</dbReference>
<feature type="domain" description="HTH lacI-type" evidence="4">
    <location>
        <begin position="7"/>
        <end position="51"/>
    </location>
</feature>